<dbReference type="Proteomes" id="UP001606210">
    <property type="component" value="Unassembled WGS sequence"/>
</dbReference>
<dbReference type="EMBL" id="JBIGHV010000004">
    <property type="protein sequence ID" value="MFG6430475.1"/>
    <property type="molecule type" value="Genomic_DNA"/>
</dbReference>
<evidence type="ECO:0000313" key="2">
    <source>
        <dbReference type="Proteomes" id="UP001606210"/>
    </source>
</evidence>
<protein>
    <submittedName>
        <fullName evidence="1">Uncharacterized protein</fullName>
    </submittedName>
</protein>
<gene>
    <name evidence="1" type="ORF">ACG00Y_11160</name>
</gene>
<dbReference type="RefSeq" id="WP_394478766.1">
    <property type="nucleotide sequence ID" value="NZ_JBIGHV010000004.1"/>
</dbReference>
<organism evidence="1 2">
    <name type="scientific">Pelomonas parva</name>
    <dbReference type="NCBI Taxonomy" id="3299032"/>
    <lineage>
        <taxon>Bacteria</taxon>
        <taxon>Pseudomonadati</taxon>
        <taxon>Pseudomonadota</taxon>
        <taxon>Betaproteobacteria</taxon>
        <taxon>Burkholderiales</taxon>
        <taxon>Sphaerotilaceae</taxon>
        <taxon>Roseateles</taxon>
    </lineage>
</organism>
<keyword evidence="2" id="KW-1185">Reference proteome</keyword>
<accession>A0ABW7F1T5</accession>
<sequence length="187" mass="19697">MILAVLMAHAAVLLLLWQGRRSPVGGAEASQALVLRLVPPPSPRRTPVERPQAVVVPVEIRVIVPPEFVIATGAVASPDGATATVGAHGVVPSPAQPASSSGPLNLRPRIEVLRGALANPATTDPRSNSPRPTFEERIAMGLDPDLCVKLERDAQGLVTRRMGRMARTLTHLQATQGAGAKDVRTCQ</sequence>
<proteinExistence type="predicted"/>
<reference evidence="1 2" key="1">
    <citation type="submission" date="2024-08" db="EMBL/GenBank/DDBJ databases">
        <authorList>
            <person name="Lu H."/>
        </authorList>
    </citation>
    <scope>NUCLEOTIDE SEQUENCE [LARGE SCALE GENOMIC DNA]</scope>
    <source>
        <strain evidence="1 2">LYH14W</strain>
    </source>
</reference>
<evidence type="ECO:0000313" key="1">
    <source>
        <dbReference type="EMBL" id="MFG6430475.1"/>
    </source>
</evidence>
<name>A0ABW7F1T5_9BURK</name>
<comment type="caution">
    <text evidence="1">The sequence shown here is derived from an EMBL/GenBank/DDBJ whole genome shotgun (WGS) entry which is preliminary data.</text>
</comment>